<accession>A0A367G1B4</accession>
<name>A0A367G1B4_9FIRM</name>
<dbReference type="InterPro" id="IPR036866">
    <property type="entry name" value="RibonucZ/Hydroxyglut_hydro"/>
</dbReference>
<evidence type="ECO:0000313" key="3">
    <source>
        <dbReference type="Proteomes" id="UP000253208"/>
    </source>
</evidence>
<dbReference type="GO" id="GO:0042781">
    <property type="term" value="F:3'-tRNA processing endoribonuclease activity"/>
    <property type="evidence" value="ECO:0007669"/>
    <property type="project" value="TreeGrafter"/>
</dbReference>
<keyword evidence="2" id="KW-0378">Hydrolase</keyword>
<keyword evidence="1" id="KW-0255">Endonuclease</keyword>
<protein>
    <submittedName>
        <fullName evidence="2">MBL fold metallo-hydrolase</fullName>
    </submittedName>
</protein>
<dbReference type="PANTHER" id="PTHR46018:SF2">
    <property type="entry name" value="ZINC PHOSPHODIESTERASE ELAC PROTEIN 1"/>
    <property type="match status" value="1"/>
</dbReference>
<comment type="caution">
    <text evidence="2">The sequence shown here is derived from an EMBL/GenBank/DDBJ whole genome shotgun (WGS) entry which is preliminary data.</text>
</comment>
<evidence type="ECO:0000313" key="2">
    <source>
        <dbReference type="EMBL" id="RCH43699.1"/>
    </source>
</evidence>
<reference evidence="2 3" key="1">
    <citation type="submission" date="2018-02" db="EMBL/GenBank/DDBJ databases">
        <title>Complete genome sequencing of Faecalibacterium prausnitzii strains isolated from the human gut.</title>
        <authorList>
            <person name="Fitzgerald B.C."/>
            <person name="Shkoporov A.N."/>
            <person name="Ross P.R."/>
            <person name="Hill C."/>
        </authorList>
    </citation>
    <scope>NUCLEOTIDE SEQUENCE [LARGE SCALE GENOMIC DNA]</scope>
    <source>
        <strain evidence="2 3">APC942/31-1</strain>
    </source>
</reference>
<dbReference type="RefSeq" id="WP_114002213.1">
    <property type="nucleotide sequence ID" value="NZ_PSQG01000012.1"/>
</dbReference>
<dbReference type="Proteomes" id="UP000253208">
    <property type="component" value="Unassembled WGS sequence"/>
</dbReference>
<proteinExistence type="predicted"/>
<sequence>MKLTMLGTGNALVTECYNTCFVLSDEYGHFLVDGGGGNTVLSQLKKAGVDLMDVHEIFVTHKHVDHIMGIVWVIRIICQNMKKGTYQGEANIYAHDEVIGLLKDMAFKLLNKKETQYIGDRLHLIEVKDGEKKIILNKKVTFFDIGSTKAKQFGFQMIYDGGKVLTCCGDEPYNECEEKYAKGSDWMFHEAFCLYGQRDIFNPYEKHHSTVKDASELAENLGVKNLVLYHTEDKNIKKRKELYGAEGREYYHGNLFVPDDLDVIEM</sequence>
<dbReference type="Gene3D" id="3.60.15.10">
    <property type="entry name" value="Ribonuclease Z/Hydroxyacylglutathione hydrolase-like"/>
    <property type="match status" value="1"/>
</dbReference>
<dbReference type="Pfam" id="PF23023">
    <property type="entry name" value="Anti-Pycsar_Apyc1"/>
    <property type="match status" value="1"/>
</dbReference>
<dbReference type="PANTHER" id="PTHR46018">
    <property type="entry name" value="ZINC PHOSPHODIESTERASE ELAC PROTEIN 1"/>
    <property type="match status" value="1"/>
</dbReference>
<organism evidence="2 3">
    <name type="scientific">Blautia obeum</name>
    <dbReference type="NCBI Taxonomy" id="40520"/>
    <lineage>
        <taxon>Bacteria</taxon>
        <taxon>Bacillati</taxon>
        <taxon>Bacillota</taxon>
        <taxon>Clostridia</taxon>
        <taxon>Lachnospirales</taxon>
        <taxon>Lachnospiraceae</taxon>
        <taxon>Blautia</taxon>
    </lineage>
</organism>
<keyword evidence="1" id="KW-0540">Nuclease</keyword>
<dbReference type="SUPFAM" id="SSF56281">
    <property type="entry name" value="Metallo-hydrolase/oxidoreductase"/>
    <property type="match status" value="1"/>
</dbReference>
<gene>
    <name evidence="2" type="ORF">C4886_09830</name>
</gene>
<evidence type="ECO:0000256" key="1">
    <source>
        <dbReference type="ARBA" id="ARBA00022759"/>
    </source>
</evidence>
<dbReference type="EMBL" id="PSQG01000012">
    <property type="protein sequence ID" value="RCH43699.1"/>
    <property type="molecule type" value="Genomic_DNA"/>
</dbReference>
<dbReference type="AlphaFoldDB" id="A0A367G1B4"/>